<dbReference type="STRING" id="1445607.JCM10512_1417"/>
<sequence length="73" mass="7563">MDAYGTSKATADARDAGGVMINGYLVPAAQKYYQTIGTGAGSMYVYSATNVRLAELSFGYDVPVTKVVPGFGG</sequence>
<comment type="caution">
    <text evidence="1">The sequence shown here is derived from an EMBL/GenBank/DDBJ whole genome shotgun (WGS) entry which is preliminary data.</text>
</comment>
<name>W4UQR8_9BACE</name>
<evidence type="ECO:0000313" key="2">
    <source>
        <dbReference type="Proteomes" id="UP000019131"/>
    </source>
</evidence>
<accession>W4UQR8</accession>
<proteinExistence type="predicted"/>
<organism evidence="1 2">
    <name type="scientific">Bacteroides reticulotermitis JCM 10512</name>
    <dbReference type="NCBI Taxonomy" id="1445607"/>
    <lineage>
        <taxon>Bacteria</taxon>
        <taxon>Pseudomonadati</taxon>
        <taxon>Bacteroidota</taxon>
        <taxon>Bacteroidia</taxon>
        <taxon>Bacteroidales</taxon>
        <taxon>Bacteroidaceae</taxon>
        <taxon>Bacteroides</taxon>
    </lineage>
</organism>
<evidence type="ECO:0000313" key="1">
    <source>
        <dbReference type="EMBL" id="GAE83162.1"/>
    </source>
</evidence>
<keyword evidence="2" id="KW-1185">Reference proteome</keyword>
<dbReference type="AlphaFoldDB" id="W4UQR8"/>
<dbReference type="Proteomes" id="UP000019131">
    <property type="component" value="Unassembled WGS sequence"/>
</dbReference>
<gene>
    <name evidence="1" type="ORF">JCM10512_1417</name>
</gene>
<keyword evidence="1" id="KW-0675">Receptor</keyword>
<dbReference type="EMBL" id="BAIV01000007">
    <property type="protein sequence ID" value="GAE83162.1"/>
    <property type="molecule type" value="Genomic_DNA"/>
</dbReference>
<reference evidence="1 2" key="1">
    <citation type="journal article" date="2014" name="Genome Announc.">
        <title>Draft Genome Sequence of Bacteroides reticulotermitis Strain JCM 10512T, Isolated from the Gut of a Termite.</title>
        <authorList>
            <person name="Yuki M."/>
            <person name="Oshima K."/>
            <person name="Suda W."/>
            <person name="Sakamoto M."/>
            <person name="Iida T."/>
            <person name="Hattori M."/>
            <person name="Ohkuma M."/>
        </authorList>
    </citation>
    <scope>NUCLEOTIDE SEQUENCE [LARGE SCALE GENOMIC DNA]</scope>
    <source>
        <strain evidence="1 2">JCM 10512</strain>
    </source>
</reference>
<protein>
    <submittedName>
        <fullName evidence="1">TonB-dependent receptor</fullName>
    </submittedName>
</protein>